<protein>
    <submittedName>
        <fullName evidence="2">Uncharacterized protein</fullName>
    </submittedName>
</protein>
<accession>A0AA87YUZ6</accession>
<feature type="transmembrane region" description="Helical" evidence="1">
    <location>
        <begin position="63"/>
        <end position="82"/>
    </location>
</feature>
<dbReference type="Proteomes" id="UP001187192">
    <property type="component" value="Unassembled WGS sequence"/>
</dbReference>
<name>A0AA87YUZ6_FICCA</name>
<organism evidence="2 3">
    <name type="scientific">Ficus carica</name>
    <name type="common">Common fig</name>
    <dbReference type="NCBI Taxonomy" id="3494"/>
    <lineage>
        <taxon>Eukaryota</taxon>
        <taxon>Viridiplantae</taxon>
        <taxon>Streptophyta</taxon>
        <taxon>Embryophyta</taxon>
        <taxon>Tracheophyta</taxon>
        <taxon>Spermatophyta</taxon>
        <taxon>Magnoliopsida</taxon>
        <taxon>eudicotyledons</taxon>
        <taxon>Gunneridae</taxon>
        <taxon>Pentapetalae</taxon>
        <taxon>rosids</taxon>
        <taxon>fabids</taxon>
        <taxon>Rosales</taxon>
        <taxon>Moraceae</taxon>
        <taxon>Ficeae</taxon>
        <taxon>Ficus</taxon>
    </lineage>
</organism>
<dbReference type="EMBL" id="BTGU01002923">
    <property type="protein sequence ID" value="GMN23632.1"/>
    <property type="molecule type" value="Genomic_DNA"/>
</dbReference>
<evidence type="ECO:0000313" key="2">
    <source>
        <dbReference type="EMBL" id="GMN23632.1"/>
    </source>
</evidence>
<evidence type="ECO:0000256" key="1">
    <source>
        <dbReference type="SAM" id="Phobius"/>
    </source>
</evidence>
<keyword evidence="1" id="KW-0812">Transmembrane</keyword>
<dbReference type="AlphaFoldDB" id="A0AA87YUZ6"/>
<keyword evidence="3" id="KW-1185">Reference proteome</keyword>
<reference evidence="2" key="1">
    <citation type="submission" date="2023-07" db="EMBL/GenBank/DDBJ databases">
        <title>draft genome sequence of fig (Ficus carica).</title>
        <authorList>
            <person name="Takahashi T."/>
            <person name="Nishimura K."/>
        </authorList>
    </citation>
    <scope>NUCLEOTIDE SEQUENCE</scope>
</reference>
<comment type="caution">
    <text evidence="2">The sequence shown here is derived from an EMBL/GenBank/DDBJ whole genome shotgun (WGS) entry which is preliminary data.</text>
</comment>
<gene>
    <name evidence="2" type="ORF">TIFTF001_043705</name>
</gene>
<sequence length="107" mass="11622">MVDVRSSLVPPIDTVVGDVSLDAGWSLPSTFQQLYPDIASKIDGVLLFSTESDIWTCCMDGKVTVLVLMLLLFMLETLSVGVSKFGQPLVLLPDLLSLGSYFTVTSY</sequence>
<keyword evidence="1" id="KW-1133">Transmembrane helix</keyword>
<proteinExistence type="predicted"/>
<evidence type="ECO:0000313" key="3">
    <source>
        <dbReference type="Proteomes" id="UP001187192"/>
    </source>
</evidence>
<keyword evidence="1" id="KW-0472">Membrane</keyword>